<evidence type="ECO:0000313" key="2">
    <source>
        <dbReference type="EMBL" id="PYB71986.1"/>
    </source>
</evidence>
<dbReference type="NCBIfam" id="TIGR02427">
    <property type="entry name" value="protocat_pcaD"/>
    <property type="match status" value="1"/>
</dbReference>
<dbReference type="PANTHER" id="PTHR43433">
    <property type="entry name" value="HYDROLASE, ALPHA/BETA FOLD FAMILY PROTEIN"/>
    <property type="match status" value="1"/>
</dbReference>
<dbReference type="Pfam" id="PF00561">
    <property type="entry name" value="Abhydrolase_1"/>
    <property type="match status" value="1"/>
</dbReference>
<dbReference type="Gene3D" id="3.40.50.1820">
    <property type="entry name" value="alpha/beta hydrolase"/>
    <property type="match status" value="1"/>
</dbReference>
<dbReference type="InterPro" id="IPR050471">
    <property type="entry name" value="AB_hydrolase"/>
</dbReference>
<dbReference type="PANTHER" id="PTHR43433:SF5">
    <property type="entry name" value="AB HYDROLASE-1 DOMAIN-CONTAINING PROTEIN"/>
    <property type="match status" value="1"/>
</dbReference>
<keyword evidence="3" id="KW-1185">Reference proteome</keyword>
<dbReference type="SUPFAM" id="SSF53474">
    <property type="entry name" value="alpha/beta-Hydrolases"/>
    <property type="match status" value="1"/>
</dbReference>
<comment type="caution">
    <text evidence="2">The sequence shown here is derived from an EMBL/GenBank/DDBJ whole genome shotgun (WGS) entry which is preliminary data.</text>
</comment>
<dbReference type="EMBL" id="QJRY01000006">
    <property type="protein sequence ID" value="PYB71986.1"/>
    <property type="molecule type" value="Genomic_DNA"/>
</dbReference>
<dbReference type="InterPro" id="IPR026968">
    <property type="entry name" value="PcaD/CatD"/>
</dbReference>
<feature type="domain" description="AB hydrolase-1" evidence="1">
    <location>
        <begin position="23"/>
        <end position="132"/>
    </location>
</feature>
<dbReference type="InterPro" id="IPR029058">
    <property type="entry name" value="AB_hydrolase_fold"/>
</dbReference>
<evidence type="ECO:0000259" key="1">
    <source>
        <dbReference type="Pfam" id="PF00561"/>
    </source>
</evidence>
<proteinExistence type="predicted"/>
<name>A0ABX5NR28_9HYPH</name>
<evidence type="ECO:0000313" key="3">
    <source>
        <dbReference type="Proteomes" id="UP000247536"/>
    </source>
</evidence>
<gene>
    <name evidence="2" type="primary">pcaD</name>
    <name evidence="2" type="ORF">DMY87_16385</name>
</gene>
<organism evidence="2 3">
    <name type="scientific">Rhizobium wuzhouense</name>
    <dbReference type="NCBI Taxonomy" id="1986026"/>
    <lineage>
        <taxon>Bacteria</taxon>
        <taxon>Pseudomonadati</taxon>
        <taxon>Pseudomonadota</taxon>
        <taxon>Alphaproteobacteria</taxon>
        <taxon>Hyphomicrobiales</taxon>
        <taxon>Rhizobiaceae</taxon>
        <taxon>Rhizobium/Agrobacterium group</taxon>
        <taxon>Rhizobium</taxon>
    </lineage>
</organism>
<dbReference type="InterPro" id="IPR000073">
    <property type="entry name" value="AB_hydrolase_1"/>
</dbReference>
<accession>A0ABX5NR28</accession>
<sequence length="263" mass="28444">MPYLILPSHRLHYQVENTATDRPWLVFCNSLGTDLSMWEPQVASLARHFRILRYDRRGHGLSTAPSTGCTLDELGNDLLQLLDALGIERTHFCGLSIGGLIGQWLGINAAKRIDKIVVAATAPKIGTAEAWSGRVDLVRSQGLKALLPGTRERWFSPEFAATAPVTVNHFLKVFEATSVDAYVGCCIALSNADLGDQIGQIPNQLLAIAGTSDSVCPPEDVNQLSLKVPAGQYCSLPGRHLVSTESAQAFNKLLVDFFGADCA</sequence>
<reference evidence="2 3" key="1">
    <citation type="submission" date="2018-06" db="EMBL/GenBank/DDBJ databases">
        <title>Rhizobium wuzhouense sp. nov., isolated from roots of Oryza officinalis.</title>
        <authorList>
            <person name="Yuan T."/>
        </authorList>
    </citation>
    <scope>NUCLEOTIDE SEQUENCE [LARGE SCALE GENOMIC DNA]</scope>
    <source>
        <strain evidence="2 3">W44</strain>
    </source>
</reference>
<protein>
    <submittedName>
        <fullName evidence="2">3-oxoadipate enol-lactonase</fullName>
    </submittedName>
</protein>
<dbReference type="Proteomes" id="UP000247536">
    <property type="component" value="Unassembled WGS sequence"/>
</dbReference>
<dbReference type="RefSeq" id="WP_110792934.1">
    <property type="nucleotide sequence ID" value="NZ_QJRY01000006.1"/>
</dbReference>